<sequence length="199" mass="22110">MSPENTPDQPRGGRAPVTTKAQLGHVGLQLFFERGFERTTVDDIAAAAGIGRRTFFRYFASKNDLPWGDFDGLVEAMRVRLASVPQDVPPLAALREAVLAFNRFPDVADEDHRRRMTLLLGTPELIAHSTLRFADWRRAVADFVADRLGEDPGGLRPQTIAWTYLAASIAAYERWLVDGTSLQDLLAEAMDLIEGAFRP</sequence>
<evidence type="ECO:0000259" key="5">
    <source>
        <dbReference type="PROSITE" id="PS50977"/>
    </source>
</evidence>
<dbReference type="PROSITE" id="PS01081">
    <property type="entry name" value="HTH_TETR_1"/>
    <property type="match status" value="1"/>
</dbReference>
<dbReference type="SUPFAM" id="SSF48498">
    <property type="entry name" value="Tetracyclin repressor-like, C-terminal domain"/>
    <property type="match status" value="1"/>
</dbReference>
<dbReference type="Pfam" id="PF17754">
    <property type="entry name" value="TetR_C_14"/>
    <property type="match status" value="1"/>
</dbReference>
<keyword evidence="1" id="KW-0805">Transcription regulation</keyword>
<proteinExistence type="predicted"/>
<dbReference type="InterPro" id="IPR041347">
    <property type="entry name" value="MftR_C"/>
</dbReference>
<dbReference type="InterPro" id="IPR001647">
    <property type="entry name" value="HTH_TetR"/>
</dbReference>
<evidence type="ECO:0000313" key="7">
    <source>
        <dbReference type="Proteomes" id="UP001597347"/>
    </source>
</evidence>
<dbReference type="Gene3D" id="1.10.357.10">
    <property type="entry name" value="Tetracycline Repressor, domain 2"/>
    <property type="match status" value="1"/>
</dbReference>
<dbReference type="Proteomes" id="UP001597347">
    <property type="component" value="Unassembled WGS sequence"/>
</dbReference>
<dbReference type="RefSeq" id="WP_377936109.1">
    <property type="nucleotide sequence ID" value="NZ_JBHUEA010000026.1"/>
</dbReference>
<accession>A0ABW4LI23</accession>
<evidence type="ECO:0000313" key="6">
    <source>
        <dbReference type="EMBL" id="MFD1722737.1"/>
    </source>
</evidence>
<dbReference type="PANTHER" id="PTHR30055:SF238">
    <property type="entry name" value="MYCOFACTOCIN BIOSYNTHESIS TRANSCRIPTIONAL REGULATOR MFTR-RELATED"/>
    <property type="match status" value="1"/>
</dbReference>
<keyword evidence="3" id="KW-0804">Transcription</keyword>
<evidence type="ECO:0000256" key="4">
    <source>
        <dbReference type="PROSITE-ProRule" id="PRU00335"/>
    </source>
</evidence>
<comment type="caution">
    <text evidence="6">The sequence shown here is derived from an EMBL/GenBank/DDBJ whole genome shotgun (WGS) entry which is preliminary data.</text>
</comment>
<evidence type="ECO:0000256" key="2">
    <source>
        <dbReference type="ARBA" id="ARBA00023125"/>
    </source>
</evidence>
<dbReference type="InterPro" id="IPR050109">
    <property type="entry name" value="HTH-type_TetR-like_transc_reg"/>
</dbReference>
<dbReference type="InterPro" id="IPR036271">
    <property type="entry name" value="Tet_transcr_reg_TetR-rel_C_sf"/>
</dbReference>
<gene>
    <name evidence="6" type="primary">mftR</name>
    <name evidence="6" type="ORF">ACFSBI_14370</name>
</gene>
<dbReference type="InterPro" id="IPR009057">
    <property type="entry name" value="Homeodomain-like_sf"/>
</dbReference>
<organism evidence="6 7">
    <name type="scientific">Amnibacterium endophyticum</name>
    <dbReference type="NCBI Taxonomy" id="2109337"/>
    <lineage>
        <taxon>Bacteria</taxon>
        <taxon>Bacillati</taxon>
        <taxon>Actinomycetota</taxon>
        <taxon>Actinomycetes</taxon>
        <taxon>Micrococcales</taxon>
        <taxon>Microbacteriaceae</taxon>
        <taxon>Amnibacterium</taxon>
    </lineage>
</organism>
<evidence type="ECO:0000256" key="3">
    <source>
        <dbReference type="ARBA" id="ARBA00023163"/>
    </source>
</evidence>
<dbReference type="NCBIfam" id="TIGR03968">
    <property type="entry name" value="mycofact_TetR"/>
    <property type="match status" value="1"/>
</dbReference>
<protein>
    <submittedName>
        <fullName evidence="6">Mycofactocin system transcriptional regulator</fullName>
    </submittedName>
</protein>
<keyword evidence="2 4" id="KW-0238">DNA-binding</keyword>
<reference evidence="7" key="1">
    <citation type="journal article" date="2019" name="Int. J. Syst. Evol. Microbiol.">
        <title>The Global Catalogue of Microorganisms (GCM) 10K type strain sequencing project: providing services to taxonomists for standard genome sequencing and annotation.</title>
        <authorList>
            <consortium name="The Broad Institute Genomics Platform"/>
            <consortium name="The Broad Institute Genome Sequencing Center for Infectious Disease"/>
            <person name="Wu L."/>
            <person name="Ma J."/>
        </authorList>
    </citation>
    <scope>NUCLEOTIDE SEQUENCE [LARGE SCALE GENOMIC DNA]</scope>
    <source>
        <strain evidence="7">CGMCC 1.12471</strain>
    </source>
</reference>
<feature type="domain" description="HTH tetR-type" evidence="5">
    <location>
        <begin position="17"/>
        <end position="77"/>
    </location>
</feature>
<dbReference type="PANTHER" id="PTHR30055">
    <property type="entry name" value="HTH-TYPE TRANSCRIPTIONAL REGULATOR RUTR"/>
    <property type="match status" value="1"/>
</dbReference>
<feature type="DNA-binding region" description="H-T-H motif" evidence="4">
    <location>
        <begin position="40"/>
        <end position="59"/>
    </location>
</feature>
<dbReference type="SUPFAM" id="SSF46689">
    <property type="entry name" value="Homeodomain-like"/>
    <property type="match status" value="1"/>
</dbReference>
<dbReference type="InterPro" id="IPR023772">
    <property type="entry name" value="DNA-bd_HTH_TetR-type_CS"/>
</dbReference>
<keyword evidence="7" id="KW-1185">Reference proteome</keyword>
<name>A0ABW4LI23_9MICO</name>
<dbReference type="PRINTS" id="PR00455">
    <property type="entry name" value="HTHTETR"/>
</dbReference>
<dbReference type="Gene3D" id="1.10.10.60">
    <property type="entry name" value="Homeodomain-like"/>
    <property type="match status" value="1"/>
</dbReference>
<dbReference type="EMBL" id="JBHUEA010000026">
    <property type="protein sequence ID" value="MFD1722737.1"/>
    <property type="molecule type" value="Genomic_DNA"/>
</dbReference>
<evidence type="ECO:0000256" key="1">
    <source>
        <dbReference type="ARBA" id="ARBA00023015"/>
    </source>
</evidence>
<dbReference type="PROSITE" id="PS50977">
    <property type="entry name" value="HTH_TETR_2"/>
    <property type="match status" value="1"/>
</dbReference>
<dbReference type="InterPro" id="IPR023851">
    <property type="entry name" value="Tscrpt_reg_TetR-type"/>
</dbReference>
<dbReference type="Pfam" id="PF00440">
    <property type="entry name" value="TetR_N"/>
    <property type="match status" value="1"/>
</dbReference>